<evidence type="ECO:0000313" key="4">
    <source>
        <dbReference type="EMBL" id="WAL61921.1"/>
    </source>
</evidence>
<evidence type="ECO:0000259" key="3">
    <source>
        <dbReference type="Pfam" id="PF14238"/>
    </source>
</evidence>
<keyword evidence="2" id="KW-0732">Signal</keyword>
<dbReference type="KEGG" id="tsin:OXH18_08035"/>
<organism evidence="4 5">
    <name type="scientific">Thermocoleostomius sinensis A174</name>
    <dbReference type="NCBI Taxonomy" id="2016057"/>
    <lineage>
        <taxon>Bacteria</taxon>
        <taxon>Bacillati</taxon>
        <taxon>Cyanobacteriota</taxon>
        <taxon>Cyanophyceae</taxon>
        <taxon>Oculatellales</taxon>
        <taxon>Oculatellaceae</taxon>
        <taxon>Thermocoleostomius</taxon>
    </lineage>
</organism>
<dbReference type="EMBL" id="CP113797">
    <property type="protein sequence ID" value="WAL61921.1"/>
    <property type="molecule type" value="Genomic_DNA"/>
</dbReference>
<accession>A0A9E9C659</accession>
<feature type="compositionally biased region" description="Low complexity" evidence="1">
    <location>
        <begin position="199"/>
        <end position="236"/>
    </location>
</feature>
<evidence type="ECO:0000256" key="1">
    <source>
        <dbReference type="SAM" id="MobiDB-lite"/>
    </source>
</evidence>
<dbReference type="Proteomes" id="UP001163152">
    <property type="component" value="Chromosome"/>
</dbReference>
<dbReference type="Pfam" id="PF14238">
    <property type="entry name" value="DUF4340"/>
    <property type="match status" value="1"/>
</dbReference>
<feature type="region of interest" description="Disordered" evidence="1">
    <location>
        <begin position="177"/>
        <end position="236"/>
    </location>
</feature>
<keyword evidence="5" id="KW-1185">Reference proteome</keyword>
<proteinExistence type="predicted"/>
<name>A0A9E9C659_9CYAN</name>
<sequence length="236" mass="25639">MKIKKSTVFLLLAALALGGITVLTVQTQQPSSEQTAEGEPQDLFAFQEAQVQSFTLENRSESFRFERNEEGQWQMLEPEQQRASDASIAFLLNQMAAAESTRSITISANERSDFGLDDPLATVDVTLDNQETHRLVLGGYDFNRSFLYALVDPAADENADLQVFLVSPNFENAVIRPREDWKATEETSPESSPTPSPDASPSSTESAAPEASPSPLPSEVEASPSPTDPASPANSE</sequence>
<dbReference type="InterPro" id="IPR025641">
    <property type="entry name" value="DUF4340"/>
</dbReference>
<dbReference type="RefSeq" id="WP_268611992.1">
    <property type="nucleotide sequence ID" value="NZ_CP113797.1"/>
</dbReference>
<gene>
    <name evidence="4" type="ORF">OXH18_08035</name>
</gene>
<feature type="signal peptide" evidence="2">
    <location>
        <begin position="1"/>
        <end position="27"/>
    </location>
</feature>
<reference evidence="4" key="1">
    <citation type="submission" date="2022-12" db="EMBL/GenBank/DDBJ databases">
        <title>Polyphasic identification of a Novel Hot-Spring Cyanobacterium Ocullathermofonsia sinensis gen nov. sp. nov. and Genomic Insights on its Adaptations to the Thermal Habitat.</title>
        <authorList>
            <person name="Daroch M."/>
            <person name="Tang J."/>
            <person name="Jiang Y."/>
        </authorList>
    </citation>
    <scope>NUCLEOTIDE SEQUENCE</scope>
    <source>
        <strain evidence="4">PKUAC-SCTA174</strain>
    </source>
</reference>
<evidence type="ECO:0000313" key="5">
    <source>
        <dbReference type="Proteomes" id="UP001163152"/>
    </source>
</evidence>
<feature type="domain" description="DUF4340" evidence="3">
    <location>
        <begin position="73"/>
        <end position="189"/>
    </location>
</feature>
<protein>
    <submittedName>
        <fullName evidence="4">DUF4340 domain-containing protein</fullName>
    </submittedName>
</protein>
<feature type="chain" id="PRO_5038878248" evidence="2">
    <location>
        <begin position="28"/>
        <end position="236"/>
    </location>
</feature>
<dbReference type="AlphaFoldDB" id="A0A9E9C659"/>
<evidence type="ECO:0000256" key="2">
    <source>
        <dbReference type="SAM" id="SignalP"/>
    </source>
</evidence>